<name>A0A0D2GYX2_9EURO</name>
<dbReference type="SUPFAM" id="SSF54593">
    <property type="entry name" value="Glyoxalase/Bleomycin resistance protein/Dihydroxybiphenyl dioxygenase"/>
    <property type="match status" value="1"/>
</dbReference>
<dbReference type="EMBL" id="KN846974">
    <property type="protein sequence ID" value="KIW77599.1"/>
    <property type="molecule type" value="Genomic_DNA"/>
</dbReference>
<protein>
    <submittedName>
        <fullName evidence="2">Unplaced genomic scaffold supercont1.6, whole genome shotgun sequence</fullName>
    </submittedName>
</protein>
<organism evidence="2 3">
    <name type="scientific">Fonsecaea pedrosoi CBS 271.37</name>
    <dbReference type="NCBI Taxonomy" id="1442368"/>
    <lineage>
        <taxon>Eukaryota</taxon>
        <taxon>Fungi</taxon>
        <taxon>Dikarya</taxon>
        <taxon>Ascomycota</taxon>
        <taxon>Pezizomycotina</taxon>
        <taxon>Eurotiomycetes</taxon>
        <taxon>Chaetothyriomycetidae</taxon>
        <taxon>Chaetothyriales</taxon>
        <taxon>Herpotrichiellaceae</taxon>
        <taxon>Fonsecaea</taxon>
    </lineage>
</organism>
<dbReference type="InterPro" id="IPR029068">
    <property type="entry name" value="Glyas_Bleomycin-R_OHBP_Dase"/>
</dbReference>
<dbReference type="InterPro" id="IPR004360">
    <property type="entry name" value="Glyas_Fos-R_dOase_dom"/>
</dbReference>
<reference evidence="2 3" key="1">
    <citation type="submission" date="2015-01" db="EMBL/GenBank/DDBJ databases">
        <title>The Genome Sequence of Fonsecaea pedrosoi CBS 271.37.</title>
        <authorList>
            <consortium name="The Broad Institute Genomics Platform"/>
            <person name="Cuomo C."/>
            <person name="de Hoog S."/>
            <person name="Gorbushina A."/>
            <person name="Stielow B."/>
            <person name="Teixiera M."/>
            <person name="Abouelleil A."/>
            <person name="Chapman S.B."/>
            <person name="Priest M."/>
            <person name="Young S.K."/>
            <person name="Wortman J."/>
            <person name="Nusbaum C."/>
            <person name="Birren B."/>
        </authorList>
    </citation>
    <scope>NUCLEOTIDE SEQUENCE [LARGE SCALE GENOMIC DNA]</scope>
    <source>
        <strain evidence="2 3">CBS 271.37</strain>
    </source>
</reference>
<keyword evidence="3" id="KW-1185">Reference proteome</keyword>
<evidence type="ECO:0000259" key="1">
    <source>
        <dbReference type="PROSITE" id="PS51819"/>
    </source>
</evidence>
<dbReference type="Gene3D" id="3.10.180.10">
    <property type="entry name" value="2,3-Dihydroxybiphenyl 1,2-Dioxygenase, domain 1"/>
    <property type="match status" value="1"/>
</dbReference>
<dbReference type="RefSeq" id="XP_013281407.1">
    <property type="nucleotide sequence ID" value="XM_013425953.1"/>
</dbReference>
<dbReference type="InterPro" id="IPR037523">
    <property type="entry name" value="VOC_core"/>
</dbReference>
<dbReference type="AlphaFoldDB" id="A0A0D2GYX2"/>
<evidence type="ECO:0000313" key="3">
    <source>
        <dbReference type="Proteomes" id="UP000053029"/>
    </source>
</evidence>
<dbReference type="HOGENOM" id="CLU_098384_0_0_1"/>
<gene>
    <name evidence="2" type="ORF">Z517_10045</name>
</gene>
<dbReference type="OrthoDB" id="5371818at2759"/>
<dbReference type="Pfam" id="PF00903">
    <property type="entry name" value="Glyoxalase"/>
    <property type="match status" value="1"/>
</dbReference>
<dbReference type="GeneID" id="25309535"/>
<dbReference type="VEuPathDB" id="FungiDB:Z517_10045"/>
<evidence type="ECO:0000313" key="2">
    <source>
        <dbReference type="EMBL" id="KIW77599.1"/>
    </source>
</evidence>
<dbReference type="Proteomes" id="UP000053029">
    <property type="component" value="Unassembled WGS sequence"/>
</dbReference>
<proteinExistence type="predicted"/>
<sequence length="191" mass="21318">MSPAQKAPAQAQTKSPAHLVHVVFRTNKYNTMVQYYKDFLGAHASYENDTLSFLRYDDEHHRIAIINTPDAPDKAPGSIGMDHIAFAFDTLDDLALAYRQRKALGILPSVCINHGPTTSMYYTDPDGNRIETQVDNFDSAAEASAFMASPEFAQNPIGTDFDPEDLCRRLESKEDHRVIKKRVEIGARSLG</sequence>
<accession>A0A0D2GYX2</accession>
<feature type="domain" description="VOC" evidence="1">
    <location>
        <begin position="18"/>
        <end position="135"/>
    </location>
</feature>
<dbReference type="PROSITE" id="PS51819">
    <property type="entry name" value="VOC"/>
    <property type="match status" value="1"/>
</dbReference>